<evidence type="ECO:0000313" key="2">
    <source>
        <dbReference type="EMBL" id="QJH98193.1"/>
    </source>
</evidence>
<dbReference type="SMART" id="SM00507">
    <property type="entry name" value="HNHc"/>
    <property type="match status" value="1"/>
</dbReference>
<accession>A0A6M3XN57</accession>
<evidence type="ECO:0000259" key="1">
    <source>
        <dbReference type="SMART" id="SM00507"/>
    </source>
</evidence>
<sequence length="146" mass="17176">MMVQPLAKTKIKRHKAKQVHESVMKIVRERSGGICEHCGQNKATDAHHIKLKSQGGLDIAINILHVCRVCHQHSSIDFLHKAKEILRDRIIVLFPDIREYTLKETVEKLNMPHDEIMRQYTKRFLSTTYKLKTCQLYIRQWLGVYE</sequence>
<dbReference type="AlphaFoldDB" id="A0A6M3XN57"/>
<dbReference type="GO" id="GO:0004519">
    <property type="term" value="F:endonuclease activity"/>
    <property type="evidence" value="ECO:0007669"/>
    <property type="project" value="UniProtKB-KW"/>
</dbReference>
<feature type="domain" description="HNH nuclease" evidence="1">
    <location>
        <begin position="22"/>
        <end position="72"/>
    </location>
</feature>
<proteinExistence type="predicted"/>
<dbReference type="CDD" id="cd00085">
    <property type="entry name" value="HNHc"/>
    <property type="match status" value="1"/>
</dbReference>
<reference evidence="2" key="1">
    <citation type="submission" date="2020-03" db="EMBL/GenBank/DDBJ databases">
        <title>The deep terrestrial virosphere.</title>
        <authorList>
            <person name="Holmfeldt K."/>
            <person name="Nilsson E."/>
            <person name="Simone D."/>
            <person name="Lopez-Fernandez M."/>
            <person name="Wu X."/>
            <person name="de Brujin I."/>
            <person name="Lundin D."/>
            <person name="Andersson A."/>
            <person name="Bertilsson S."/>
            <person name="Dopson M."/>
        </authorList>
    </citation>
    <scope>NUCLEOTIDE SEQUENCE</scope>
    <source>
        <strain evidence="2">TM448B01247</strain>
    </source>
</reference>
<dbReference type="InterPro" id="IPR003615">
    <property type="entry name" value="HNH_nuc"/>
</dbReference>
<keyword evidence="2" id="KW-0540">Nuclease</keyword>
<dbReference type="Gene3D" id="1.10.30.50">
    <property type="match status" value="1"/>
</dbReference>
<keyword evidence="2" id="KW-0255">Endonuclease</keyword>
<gene>
    <name evidence="2" type="ORF">TM448B01247_0012</name>
</gene>
<organism evidence="2">
    <name type="scientific">viral metagenome</name>
    <dbReference type="NCBI Taxonomy" id="1070528"/>
    <lineage>
        <taxon>unclassified sequences</taxon>
        <taxon>metagenomes</taxon>
        <taxon>organismal metagenomes</taxon>
    </lineage>
</organism>
<dbReference type="EMBL" id="MT144721">
    <property type="protein sequence ID" value="QJH98193.1"/>
    <property type="molecule type" value="Genomic_DNA"/>
</dbReference>
<name>A0A6M3XN57_9ZZZZ</name>
<protein>
    <submittedName>
        <fullName evidence="2">Putative HNH endonuclease</fullName>
    </submittedName>
</protein>
<keyword evidence="2" id="KW-0378">Hydrolase</keyword>